<proteinExistence type="inferred from homology"/>
<dbReference type="EMBL" id="CP022198">
    <property type="protein sequence ID" value="AXA67721.1"/>
    <property type="molecule type" value="Genomic_DNA"/>
</dbReference>
<keyword evidence="4" id="KW-0804">Transcription</keyword>
<dbReference type="InterPro" id="IPR005119">
    <property type="entry name" value="LysR_subst-bd"/>
</dbReference>
<evidence type="ECO:0000256" key="3">
    <source>
        <dbReference type="ARBA" id="ARBA00023125"/>
    </source>
</evidence>
<dbReference type="Gene3D" id="3.40.190.290">
    <property type="match status" value="1"/>
</dbReference>
<evidence type="ECO:0000256" key="4">
    <source>
        <dbReference type="ARBA" id="ARBA00023163"/>
    </source>
</evidence>
<evidence type="ECO:0000259" key="5">
    <source>
        <dbReference type="PROSITE" id="PS50931"/>
    </source>
</evidence>
<dbReference type="Pfam" id="PF00126">
    <property type="entry name" value="HTH_1"/>
    <property type="match status" value="1"/>
</dbReference>
<comment type="similarity">
    <text evidence="1">Belongs to the LysR transcriptional regulatory family.</text>
</comment>
<dbReference type="Proteomes" id="UP000250579">
    <property type="component" value="Chromosome"/>
</dbReference>
<keyword evidence="2" id="KW-0805">Transcription regulation</keyword>
<dbReference type="PANTHER" id="PTHR30126">
    <property type="entry name" value="HTH-TYPE TRANSCRIPTIONAL REGULATOR"/>
    <property type="match status" value="1"/>
</dbReference>
<dbReference type="AlphaFoldDB" id="A0A2Z5AEI9"/>
<sequence length="294" mass="31743">MRDLAYFIKVAQLGHLGRAAEALHISPSALSKCIDRLEAQYAAELFQRVGRSIRLTEAGHLLLTNAVQVERLLDQTQRQTASLGQGLSGSVRVGAAATSADYLLPAACSALQVEAPAVVVELQIGMNDVLRDLLRKGLLDIVVGPLGQDDEELHEQPISADEVVVVAHRDHPLSTGVAVALSRFAHHRWLLSPPTVATRQWLDAAFVRHAQPRPAVAIVTNSIAAAPQLIAETGLLSFISRRNLSTFGRAYDLVEVAVAANALTLERRFGIIHRAGSYLSPATIRFIELLRASA</sequence>
<dbReference type="SUPFAM" id="SSF46785">
    <property type="entry name" value="Winged helix' DNA-binding domain"/>
    <property type="match status" value="1"/>
</dbReference>
<organism evidence="6 7">
    <name type="scientific">Pseudomonas oryzihabitans</name>
    <dbReference type="NCBI Taxonomy" id="47885"/>
    <lineage>
        <taxon>Bacteria</taxon>
        <taxon>Pseudomonadati</taxon>
        <taxon>Pseudomonadota</taxon>
        <taxon>Gammaproteobacteria</taxon>
        <taxon>Pseudomonadales</taxon>
        <taxon>Pseudomonadaceae</taxon>
        <taxon>Pseudomonas</taxon>
    </lineage>
</organism>
<evidence type="ECO:0000256" key="2">
    <source>
        <dbReference type="ARBA" id="ARBA00023015"/>
    </source>
</evidence>
<name>A0A2Z5AEI9_9PSED</name>
<dbReference type="InterPro" id="IPR000847">
    <property type="entry name" value="LysR_HTH_N"/>
</dbReference>
<dbReference type="RefSeq" id="WP_208691797.1">
    <property type="nucleotide sequence ID" value="NZ_CP022198.1"/>
</dbReference>
<dbReference type="FunFam" id="1.10.10.10:FF:000001">
    <property type="entry name" value="LysR family transcriptional regulator"/>
    <property type="match status" value="1"/>
</dbReference>
<dbReference type="GO" id="GO:0000976">
    <property type="term" value="F:transcription cis-regulatory region binding"/>
    <property type="evidence" value="ECO:0007669"/>
    <property type="project" value="TreeGrafter"/>
</dbReference>
<dbReference type="GO" id="GO:0003700">
    <property type="term" value="F:DNA-binding transcription factor activity"/>
    <property type="evidence" value="ECO:0007669"/>
    <property type="project" value="InterPro"/>
</dbReference>
<dbReference type="PANTHER" id="PTHR30126:SF97">
    <property type="entry name" value="HTH-TYPE TRANSCRIPTIONAL REGULATOR ABGR"/>
    <property type="match status" value="1"/>
</dbReference>
<keyword evidence="3" id="KW-0238">DNA-binding</keyword>
<dbReference type="InterPro" id="IPR036388">
    <property type="entry name" value="WH-like_DNA-bd_sf"/>
</dbReference>
<evidence type="ECO:0000313" key="7">
    <source>
        <dbReference type="Proteomes" id="UP000250579"/>
    </source>
</evidence>
<evidence type="ECO:0000256" key="1">
    <source>
        <dbReference type="ARBA" id="ARBA00009437"/>
    </source>
</evidence>
<dbReference type="Gene3D" id="1.10.10.10">
    <property type="entry name" value="Winged helix-like DNA-binding domain superfamily/Winged helix DNA-binding domain"/>
    <property type="match status" value="1"/>
</dbReference>
<evidence type="ECO:0000313" key="6">
    <source>
        <dbReference type="EMBL" id="AXA67721.1"/>
    </source>
</evidence>
<accession>A0A2Z5AEI9</accession>
<protein>
    <submittedName>
        <fullName evidence="6">LysR family transcriptional regulator</fullName>
    </submittedName>
</protein>
<dbReference type="InterPro" id="IPR036390">
    <property type="entry name" value="WH_DNA-bd_sf"/>
</dbReference>
<feature type="domain" description="HTH lysR-type" evidence="5">
    <location>
        <begin position="1"/>
        <end position="56"/>
    </location>
</feature>
<dbReference type="Pfam" id="PF03466">
    <property type="entry name" value="LysR_substrate"/>
    <property type="match status" value="1"/>
</dbReference>
<reference evidence="6 7" key="1">
    <citation type="submission" date="2017-06" db="EMBL/GenBank/DDBJ databases">
        <title>Evolution towards high GC content and high-temperature stress adaptation in endophytic Pseudomonas oryzihabitans impacted its plant-growth promoting traits.</title>
        <authorList>
            <person name="Nascimento F.X."/>
        </authorList>
    </citation>
    <scope>NUCLEOTIDE SEQUENCE [LARGE SCALE GENOMIC DNA]</scope>
    <source>
        <strain evidence="6 7">MS8</strain>
    </source>
</reference>
<dbReference type="PROSITE" id="PS50931">
    <property type="entry name" value="HTH_LYSR"/>
    <property type="match status" value="1"/>
</dbReference>
<gene>
    <name evidence="6" type="ORF">CE139_18480</name>
</gene>
<dbReference type="SUPFAM" id="SSF53850">
    <property type="entry name" value="Periplasmic binding protein-like II"/>
    <property type="match status" value="1"/>
</dbReference>